<dbReference type="HOGENOM" id="CLU_055690_5_3_0"/>
<dbReference type="SUPFAM" id="SSF50022">
    <property type="entry name" value="ISP domain"/>
    <property type="match status" value="1"/>
</dbReference>
<keyword evidence="4" id="KW-0408">Iron</keyword>
<reference key="1">
    <citation type="submission" date="2010-11" db="EMBL/GenBank/DDBJ databases">
        <title>The complete sequence of chromosome of Isophaera pallida ATCC 43644.</title>
        <authorList>
            <consortium name="US DOE Joint Genome Institute (JGI-PGF)"/>
            <person name="Lucas S."/>
            <person name="Copeland A."/>
            <person name="Lapidus A."/>
            <person name="Bruce D."/>
            <person name="Goodwin L."/>
            <person name="Pitluck S."/>
            <person name="Kyrpides N."/>
            <person name="Mavromatis K."/>
            <person name="Pagani I."/>
            <person name="Ivanova N."/>
            <person name="Saunders E."/>
            <person name="Brettin T."/>
            <person name="Detter J.C."/>
            <person name="Han C."/>
            <person name="Tapia R."/>
            <person name="Land M."/>
            <person name="Hauser L."/>
            <person name="Markowitz V."/>
            <person name="Cheng J.-F."/>
            <person name="Hugenholtz P."/>
            <person name="Woyke T."/>
            <person name="Wu D."/>
            <person name="Eisen J.A."/>
        </authorList>
    </citation>
    <scope>NUCLEOTIDE SEQUENCE</scope>
    <source>
        <strain>ATCC 43644</strain>
    </source>
</reference>
<dbReference type="PANTHER" id="PTHR21266">
    <property type="entry name" value="IRON-SULFUR DOMAIN CONTAINING PROTEIN"/>
    <property type="match status" value="1"/>
</dbReference>
<organism evidence="7 8">
    <name type="scientific">Isosphaera pallida (strain ATCC 43644 / DSM 9630 / IS1B)</name>
    <dbReference type="NCBI Taxonomy" id="575540"/>
    <lineage>
        <taxon>Bacteria</taxon>
        <taxon>Pseudomonadati</taxon>
        <taxon>Planctomycetota</taxon>
        <taxon>Planctomycetia</taxon>
        <taxon>Isosphaerales</taxon>
        <taxon>Isosphaeraceae</taxon>
        <taxon>Isosphaera</taxon>
    </lineage>
</organism>
<keyword evidence="1" id="KW-0001">2Fe-2S</keyword>
<keyword evidence="3" id="KW-0560">Oxidoreductase</keyword>
<keyword evidence="2" id="KW-0479">Metal-binding</keyword>
<dbReference type="AlphaFoldDB" id="E8QYZ2"/>
<dbReference type="InterPro" id="IPR017941">
    <property type="entry name" value="Rieske_2Fe-2S"/>
</dbReference>
<sequence length="137" mass="15248">MGLEATNHTLHHREGWRPTSVVWANLKEGDVTRLEPVAGWTVALVRHGDQPVILSDRCPHAGGSLGRGWVEDGELVCPLHRWRFRLPDGGCSNIPGERVERFNAQVRAGRVWVRLPPDLEAGPLDSTTLPEETDPRP</sequence>
<name>E8QYZ2_ISOPI</name>
<dbReference type="GO" id="GO:0051537">
    <property type="term" value="F:2 iron, 2 sulfur cluster binding"/>
    <property type="evidence" value="ECO:0007669"/>
    <property type="project" value="UniProtKB-KW"/>
</dbReference>
<evidence type="ECO:0000256" key="1">
    <source>
        <dbReference type="ARBA" id="ARBA00022714"/>
    </source>
</evidence>
<evidence type="ECO:0000259" key="6">
    <source>
        <dbReference type="PROSITE" id="PS51296"/>
    </source>
</evidence>
<dbReference type="Gene3D" id="2.102.10.10">
    <property type="entry name" value="Rieske [2Fe-2S] iron-sulphur domain"/>
    <property type="match status" value="1"/>
</dbReference>
<evidence type="ECO:0000256" key="2">
    <source>
        <dbReference type="ARBA" id="ARBA00022723"/>
    </source>
</evidence>
<dbReference type="EMBL" id="CP002353">
    <property type="protein sequence ID" value="ADV62129.1"/>
    <property type="molecule type" value="Genomic_DNA"/>
</dbReference>
<dbReference type="Pfam" id="PF00355">
    <property type="entry name" value="Rieske"/>
    <property type="match status" value="1"/>
</dbReference>
<keyword evidence="5" id="KW-0411">Iron-sulfur</keyword>
<dbReference type="OrthoDB" id="593800at2"/>
<dbReference type="RefSeq" id="WP_013564417.1">
    <property type="nucleotide sequence ID" value="NC_014962.1"/>
</dbReference>
<evidence type="ECO:0000313" key="8">
    <source>
        <dbReference type="Proteomes" id="UP000008631"/>
    </source>
</evidence>
<accession>E8QYZ2</accession>
<keyword evidence="8" id="KW-1185">Reference proteome</keyword>
<dbReference type="GO" id="GO:0046872">
    <property type="term" value="F:metal ion binding"/>
    <property type="evidence" value="ECO:0007669"/>
    <property type="project" value="UniProtKB-KW"/>
</dbReference>
<evidence type="ECO:0000256" key="3">
    <source>
        <dbReference type="ARBA" id="ARBA00023002"/>
    </source>
</evidence>
<dbReference type="GO" id="GO:0016491">
    <property type="term" value="F:oxidoreductase activity"/>
    <property type="evidence" value="ECO:0007669"/>
    <property type="project" value="UniProtKB-KW"/>
</dbReference>
<reference evidence="7 8" key="2">
    <citation type="journal article" date="2011" name="Stand. Genomic Sci.">
        <title>Complete genome sequence of Isosphaera pallida type strain (IS1B).</title>
        <authorList>
            <consortium name="US DOE Joint Genome Institute (JGI-PGF)"/>
            <person name="Goker M."/>
            <person name="Cleland D."/>
            <person name="Saunders E."/>
            <person name="Lapidus A."/>
            <person name="Nolan M."/>
            <person name="Lucas S."/>
            <person name="Hammon N."/>
            <person name="Deshpande S."/>
            <person name="Cheng J.F."/>
            <person name="Tapia R."/>
            <person name="Han C."/>
            <person name="Goodwin L."/>
            <person name="Pitluck S."/>
            <person name="Liolios K."/>
            <person name="Pagani I."/>
            <person name="Ivanova N."/>
            <person name="Mavromatis K."/>
            <person name="Pati A."/>
            <person name="Chen A."/>
            <person name="Palaniappan K."/>
            <person name="Land M."/>
            <person name="Hauser L."/>
            <person name="Chang Y.J."/>
            <person name="Jeffries C.D."/>
            <person name="Detter J.C."/>
            <person name="Beck B."/>
            <person name="Woyke T."/>
            <person name="Bristow J."/>
            <person name="Eisen J.A."/>
            <person name="Markowitz V."/>
            <person name="Hugenholtz P."/>
            <person name="Kyrpides N.C."/>
            <person name="Klenk H.P."/>
        </authorList>
    </citation>
    <scope>NUCLEOTIDE SEQUENCE [LARGE SCALE GENOMIC DNA]</scope>
    <source>
        <strain evidence="8">ATCC 43644 / DSM 9630 / IS1B</strain>
    </source>
</reference>
<dbReference type="KEGG" id="ipa:Isop_1544"/>
<gene>
    <name evidence="7" type="ordered locus">Isop_1544</name>
</gene>
<dbReference type="InterPro" id="IPR050584">
    <property type="entry name" value="Cholesterol_7-desaturase"/>
</dbReference>
<dbReference type="PROSITE" id="PS51296">
    <property type="entry name" value="RIESKE"/>
    <property type="match status" value="1"/>
</dbReference>
<feature type="domain" description="Rieske" evidence="6">
    <location>
        <begin position="18"/>
        <end position="113"/>
    </location>
</feature>
<evidence type="ECO:0000313" key="7">
    <source>
        <dbReference type="EMBL" id="ADV62129.1"/>
    </source>
</evidence>
<dbReference type="CDD" id="cd03467">
    <property type="entry name" value="Rieske"/>
    <property type="match status" value="1"/>
</dbReference>
<proteinExistence type="predicted"/>
<dbReference type="eggNOG" id="COG2146">
    <property type="taxonomic scope" value="Bacteria"/>
</dbReference>
<evidence type="ECO:0000256" key="4">
    <source>
        <dbReference type="ARBA" id="ARBA00023004"/>
    </source>
</evidence>
<dbReference type="Proteomes" id="UP000008631">
    <property type="component" value="Chromosome"/>
</dbReference>
<dbReference type="STRING" id="575540.Isop_1544"/>
<protein>
    <submittedName>
        <fullName evidence="7">Rieske (2Fe-2S) iron-sulfur domain protein</fullName>
    </submittedName>
</protein>
<dbReference type="InterPro" id="IPR036922">
    <property type="entry name" value="Rieske_2Fe-2S_sf"/>
</dbReference>
<dbReference type="InParanoid" id="E8QYZ2"/>
<evidence type="ECO:0000256" key="5">
    <source>
        <dbReference type="ARBA" id="ARBA00023014"/>
    </source>
</evidence>
<dbReference type="PANTHER" id="PTHR21266:SF60">
    <property type="entry name" value="3-KETOSTEROID-9-ALPHA-MONOOXYGENASE, OXYGENASE COMPONENT"/>
    <property type="match status" value="1"/>
</dbReference>